<organism evidence="1 2">
    <name type="scientific">Pyrodictium occultum</name>
    <dbReference type="NCBI Taxonomy" id="2309"/>
    <lineage>
        <taxon>Archaea</taxon>
        <taxon>Thermoproteota</taxon>
        <taxon>Thermoprotei</taxon>
        <taxon>Desulfurococcales</taxon>
        <taxon>Pyrodictiaceae</taxon>
        <taxon>Pyrodictium</taxon>
    </lineage>
</organism>
<dbReference type="STRING" id="2309.CF15_08265"/>
<dbReference type="RefSeq" id="WP_058371531.1">
    <property type="nucleotide sequence ID" value="NZ_LNTB01000002.1"/>
</dbReference>
<accession>A0A0V8RS42</accession>
<evidence type="ECO:0000313" key="1">
    <source>
        <dbReference type="EMBL" id="KSW10765.1"/>
    </source>
</evidence>
<sequence>MPLLAELASRLDQGPGSRALEKAREAVARILLPERITGPLIQKYIRKAILNHTWHALPPETRALMLLARRLPRIKSPTLASILKQAFLRIELATTRGQALLYGALIAMKKAAQDLHRLLHNASKLLILGLSYLNNPPIYRIYG</sequence>
<dbReference type="EMBL" id="LNTB01000002">
    <property type="protein sequence ID" value="KSW10765.1"/>
    <property type="molecule type" value="Genomic_DNA"/>
</dbReference>
<protein>
    <submittedName>
        <fullName evidence="1">Uncharacterized protein</fullName>
    </submittedName>
</protein>
<gene>
    <name evidence="1" type="ORF">CF15_08265</name>
</gene>
<dbReference type="Proteomes" id="UP000053352">
    <property type="component" value="Unassembled WGS sequence"/>
</dbReference>
<dbReference type="OrthoDB" id="19359at2157"/>
<keyword evidence="2" id="KW-1185">Reference proteome</keyword>
<name>A0A0V8RS42_PYROC</name>
<proteinExistence type="predicted"/>
<comment type="caution">
    <text evidence="1">The sequence shown here is derived from an EMBL/GenBank/DDBJ whole genome shotgun (WGS) entry which is preliminary data.</text>
</comment>
<evidence type="ECO:0000313" key="2">
    <source>
        <dbReference type="Proteomes" id="UP000053352"/>
    </source>
</evidence>
<reference evidence="1 2" key="1">
    <citation type="submission" date="2015-11" db="EMBL/GenBank/DDBJ databases">
        <title>Genome sequence of Pyrodictium occultum PL-19, a marine hyperthermophilic archaeon isolated from Volcano, Italy.</title>
        <authorList>
            <person name="Utturkar S."/>
            <person name="Huber H."/>
            <person name="Leptihn S."/>
            <person name="Brown S."/>
            <person name="Stetter K.O."/>
            <person name="Podar M."/>
        </authorList>
    </citation>
    <scope>NUCLEOTIDE SEQUENCE [LARGE SCALE GENOMIC DNA]</scope>
    <source>
        <strain evidence="1 2">PL-19</strain>
    </source>
</reference>
<dbReference type="AlphaFoldDB" id="A0A0V8RS42"/>